<dbReference type="GO" id="GO:0009313">
    <property type="term" value="P:oligosaccharide catabolic process"/>
    <property type="evidence" value="ECO:0007669"/>
    <property type="project" value="TreeGrafter"/>
</dbReference>
<dbReference type="SMART" id="SM00642">
    <property type="entry name" value="Aamy"/>
    <property type="match status" value="1"/>
</dbReference>
<feature type="domain" description="Glycosyl hydrolase family 13 catalytic" evidence="2">
    <location>
        <begin position="57"/>
        <end position="378"/>
    </location>
</feature>
<sequence>MKQPVFSSLLAALFLLGCLEPAAAQTSAAPATVYHDPKQYGKPFAGVPDGQNATIYQVNMRGFSQQGNFKAVTARLDSIKALGVNVVYLMPIFPIGKLKAVDSPFAVQNYTAVNPEFGTLTDLRELVAEAHQRGLAVMLDWVGNHTSWDHPWIAQHPDWYVRDANGNLTNPIPEWKDIVQLDFQNTQLRTAMIQALRYWVLQANIDGYRFDYADGPTQAFFTEALANLRSIPKHKLLLLAEGDKKKYYLQSGFDLCYDFGFMNVLKGDIFAKGRSVKLIDSVNTANYRNAPVNARMVRYTSNHDINAWDGTPQQLFGGQRGAMAAFVVAAYMHAVPMIYNGQEVGYNQRVPFMGARRPIDWTPNPALTREYKQLIRLRNGSEALRNGQLTSYSTDDVCAFTKTSGPEKVLALVNLRNVAVSYPVPSALNRITWKNALDGQITSVQGTVSLQPYQYLILQTQPGKSGR</sequence>
<dbReference type="RefSeq" id="WP_125440112.1">
    <property type="nucleotide sequence ID" value="NZ_RWIU01000008.1"/>
</dbReference>
<dbReference type="Gene3D" id="3.20.20.80">
    <property type="entry name" value="Glycosidases"/>
    <property type="match status" value="1"/>
</dbReference>
<organism evidence="3 4">
    <name type="scientific">Hymenobacter perfusus</name>
    <dbReference type="NCBI Taxonomy" id="1236770"/>
    <lineage>
        <taxon>Bacteria</taxon>
        <taxon>Pseudomonadati</taxon>
        <taxon>Bacteroidota</taxon>
        <taxon>Cytophagia</taxon>
        <taxon>Cytophagales</taxon>
        <taxon>Hymenobacteraceae</taxon>
        <taxon>Hymenobacter</taxon>
    </lineage>
</organism>
<keyword evidence="1" id="KW-0732">Signal</keyword>
<dbReference type="PANTHER" id="PTHR10357:SF179">
    <property type="entry name" value="NEUTRAL AND BASIC AMINO ACID TRANSPORT PROTEIN RBAT"/>
    <property type="match status" value="1"/>
</dbReference>
<evidence type="ECO:0000313" key="3">
    <source>
        <dbReference type="EMBL" id="RSK40036.1"/>
    </source>
</evidence>
<dbReference type="Gene3D" id="2.60.40.1180">
    <property type="entry name" value="Golgi alpha-mannosidase II"/>
    <property type="match status" value="1"/>
</dbReference>
<feature type="chain" id="PRO_5019544328" description="Glycosyl hydrolase family 13 catalytic domain-containing protein" evidence="1">
    <location>
        <begin position="25"/>
        <end position="467"/>
    </location>
</feature>
<accession>A0A428K112</accession>
<dbReference type="EMBL" id="RWIU01000008">
    <property type="protein sequence ID" value="RSK40036.1"/>
    <property type="molecule type" value="Genomic_DNA"/>
</dbReference>
<dbReference type="InterPro" id="IPR013780">
    <property type="entry name" value="Glyco_hydro_b"/>
</dbReference>
<dbReference type="InterPro" id="IPR006047">
    <property type="entry name" value="GH13_cat_dom"/>
</dbReference>
<dbReference type="InterPro" id="IPR017853">
    <property type="entry name" value="GH"/>
</dbReference>
<comment type="caution">
    <text evidence="3">The sequence shown here is derived from an EMBL/GenBank/DDBJ whole genome shotgun (WGS) entry which is preliminary data.</text>
</comment>
<name>A0A428K112_9BACT</name>
<dbReference type="GO" id="GO:0004556">
    <property type="term" value="F:alpha-amylase activity"/>
    <property type="evidence" value="ECO:0007669"/>
    <property type="project" value="TreeGrafter"/>
</dbReference>
<dbReference type="SUPFAM" id="SSF51445">
    <property type="entry name" value="(Trans)glycosidases"/>
    <property type="match status" value="1"/>
</dbReference>
<gene>
    <name evidence="3" type="ORF">EI293_18865</name>
</gene>
<dbReference type="CDD" id="cd11313">
    <property type="entry name" value="AmyAc_arch_bac_AmyA"/>
    <property type="match status" value="1"/>
</dbReference>
<dbReference type="SUPFAM" id="SSF51011">
    <property type="entry name" value="Glycosyl hydrolase domain"/>
    <property type="match status" value="1"/>
</dbReference>
<dbReference type="PROSITE" id="PS51257">
    <property type="entry name" value="PROKAR_LIPOPROTEIN"/>
    <property type="match status" value="1"/>
</dbReference>
<reference evidence="3 4" key="1">
    <citation type="submission" date="2018-12" db="EMBL/GenBank/DDBJ databases">
        <authorList>
            <person name="Feng G."/>
            <person name="Zhu H."/>
        </authorList>
    </citation>
    <scope>NUCLEOTIDE SEQUENCE [LARGE SCALE GENOMIC DNA]</scope>
    <source>
        <strain evidence="3 4">LMG 26000</strain>
    </source>
</reference>
<evidence type="ECO:0000313" key="4">
    <source>
        <dbReference type="Proteomes" id="UP000270291"/>
    </source>
</evidence>
<dbReference type="AlphaFoldDB" id="A0A428K112"/>
<evidence type="ECO:0000259" key="2">
    <source>
        <dbReference type="SMART" id="SM00642"/>
    </source>
</evidence>
<keyword evidence="4" id="KW-1185">Reference proteome</keyword>
<dbReference type="Pfam" id="PF00128">
    <property type="entry name" value="Alpha-amylase"/>
    <property type="match status" value="1"/>
</dbReference>
<evidence type="ECO:0000256" key="1">
    <source>
        <dbReference type="SAM" id="SignalP"/>
    </source>
</evidence>
<protein>
    <recommendedName>
        <fullName evidence="2">Glycosyl hydrolase family 13 catalytic domain-containing protein</fullName>
    </recommendedName>
</protein>
<dbReference type="PANTHER" id="PTHR10357">
    <property type="entry name" value="ALPHA-AMYLASE FAMILY MEMBER"/>
    <property type="match status" value="1"/>
</dbReference>
<proteinExistence type="predicted"/>
<feature type="signal peptide" evidence="1">
    <location>
        <begin position="1"/>
        <end position="24"/>
    </location>
</feature>
<dbReference type="OrthoDB" id="9805159at2"/>
<dbReference type="Proteomes" id="UP000270291">
    <property type="component" value="Unassembled WGS sequence"/>
</dbReference>